<sequence>MRAQTTQSFPVIRGIGSVLFPLRVSACILNLRFLVFLLPLSRSSGQCRRLLPERHLGQLLLKRDARIGAAYRELCGLRAPEARHRHRHGPLRGLSQAAGLSFRPLALGAGRRNWLLRRSFGLLLVQKMAAICLSQARSFRGRQGRLVTMTVAVYSPPVGCSAHLSSHWVQSAPGPLPPPQSVPPLCTSTQSGLFSDTLLLAILRPEESWGGEFGVPGR</sequence>
<organism evidence="1 2">
    <name type="scientific">Pleurodeles waltl</name>
    <name type="common">Iberian ribbed newt</name>
    <dbReference type="NCBI Taxonomy" id="8319"/>
    <lineage>
        <taxon>Eukaryota</taxon>
        <taxon>Metazoa</taxon>
        <taxon>Chordata</taxon>
        <taxon>Craniata</taxon>
        <taxon>Vertebrata</taxon>
        <taxon>Euteleostomi</taxon>
        <taxon>Amphibia</taxon>
        <taxon>Batrachia</taxon>
        <taxon>Caudata</taxon>
        <taxon>Salamandroidea</taxon>
        <taxon>Salamandridae</taxon>
        <taxon>Pleurodelinae</taxon>
        <taxon>Pleurodeles</taxon>
    </lineage>
</organism>
<proteinExistence type="predicted"/>
<reference evidence="1" key="1">
    <citation type="journal article" date="2022" name="bioRxiv">
        <title>Sequencing and chromosome-scale assembly of the giantPleurodeles waltlgenome.</title>
        <authorList>
            <person name="Brown T."/>
            <person name="Elewa A."/>
            <person name="Iarovenko S."/>
            <person name="Subramanian E."/>
            <person name="Araus A.J."/>
            <person name="Petzold A."/>
            <person name="Susuki M."/>
            <person name="Suzuki K.-i.T."/>
            <person name="Hayashi T."/>
            <person name="Toyoda A."/>
            <person name="Oliveira C."/>
            <person name="Osipova E."/>
            <person name="Leigh N.D."/>
            <person name="Simon A."/>
            <person name="Yun M.H."/>
        </authorList>
    </citation>
    <scope>NUCLEOTIDE SEQUENCE</scope>
    <source>
        <strain evidence="1">20211129_DDA</strain>
        <tissue evidence="1">Liver</tissue>
    </source>
</reference>
<dbReference type="EMBL" id="JANPWB010000014">
    <property type="protein sequence ID" value="KAJ1101496.1"/>
    <property type="molecule type" value="Genomic_DNA"/>
</dbReference>
<protein>
    <submittedName>
        <fullName evidence="1">Uncharacterized protein</fullName>
    </submittedName>
</protein>
<keyword evidence="2" id="KW-1185">Reference proteome</keyword>
<evidence type="ECO:0000313" key="1">
    <source>
        <dbReference type="EMBL" id="KAJ1101496.1"/>
    </source>
</evidence>
<dbReference type="Proteomes" id="UP001066276">
    <property type="component" value="Chromosome 10"/>
</dbReference>
<gene>
    <name evidence="1" type="ORF">NDU88_006563</name>
</gene>
<dbReference type="AlphaFoldDB" id="A0AAV7MCL0"/>
<accession>A0AAV7MCL0</accession>
<name>A0AAV7MCL0_PLEWA</name>
<comment type="caution">
    <text evidence="1">The sequence shown here is derived from an EMBL/GenBank/DDBJ whole genome shotgun (WGS) entry which is preliminary data.</text>
</comment>
<evidence type="ECO:0000313" key="2">
    <source>
        <dbReference type="Proteomes" id="UP001066276"/>
    </source>
</evidence>